<reference evidence="1 2" key="1">
    <citation type="submission" date="2016-10" db="EMBL/GenBank/DDBJ databases">
        <authorList>
            <person name="de Groot N.N."/>
        </authorList>
    </citation>
    <scope>NUCLEOTIDE SEQUENCE [LARGE SCALE GENOMIC DNA]</scope>
    <source>
        <strain evidence="1 2">CBS 141442</strain>
    </source>
</reference>
<dbReference type="EMBL" id="LT635759">
    <property type="protein sequence ID" value="SGZ53547.1"/>
    <property type="molecule type" value="Genomic_DNA"/>
</dbReference>
<evidence type="ECO:0000313" key="2">
    <source>
        <dbReference type="Proteomes" id="UP000182334"/>
    </source>
</evidence>
<accession>A0A1L0BQM8</accession>
<dbReference type="OrthoDB" id="4094692at2759"/>
<gene>
    <name evidence="1" type="ORF">SAMEA4029010_CIC11G00000004990</name>
</gene>
<dbReference type="AlphaFoldDB" id="A0A1L0BQM8"/>
<name>A0A1L0BQM8_9ASCO</name>
<sequence>MILSLLSITGLVLGATIKQPRELQIPNSEGAKILEVMNLSHLETKYGKLLATSDNTIFHLIDTKTFVAKRNNNYWDLEENLDDLSKIEKTKKHEVSWVEFGFQRTYITNSENRIPVSHCHSETEGQGGALNIQSSVGVAQSLTGSFGVNPNTVAFSLSLTASVALELSLSVNTVLGCSARHGEIVQLFLVNTKFVYYTPKVRMLIYDKKKGKLLKAGQFENKKQRRAVVRGGIGEWICGSSTVIPLECSQLSTSVTEF</sequence>
<organism evidence="1 2">
    <name type="scientific">Sungouiella intermedia</name>
    <dbReference type="NCBI Taxonomy" id="45354"/>
    <lineage>
        <taxon>Eukaryota</taxon>
        <taxon>Fungi</taxon>
        <taxon>Dikarya</taxon>
        <taxon>Ascomycota</taxon>
        <taxon>Saccharomycotina</taxon>
        <taxon>Pichiomycetes</taxon>
        <taxon>Metschnikowiaceae</taxon>
        <taxon>Sungouiella</taxon>
    </lineage>
</organism>
<protein>
    <submittedName>
        <fullName evidence="1">CIC11C00000004990</fullName>
    </submittedName>
</protein>
<dbReference type="Proteomes" id="UP000182334">
    <property type="component" value="Chromosome IV"/>
</dbReference>
<proteinExistence type="predicted"/>
<evidence type="ECO:0000313" key="1">
    <source>
        <dbReference type="EMBL" id="SGZ53547.1"/>
    </source>
</evidence>
<keyword evidence="2" id="KW-1185">Reference proteome</keyword>